<dbReference type="Proteomes" id="UP000253490">
    <property type="component" value="Unassembled WGS sequence"/>
</dbReference>
<dbReference type="OrthoDB" id="9788289at2"/>
<dbReference type="InterPro" id="IPR036465">
    <property type="entry name" value="vWFA_dom_sf"/>
</dbReference>
<keyword evidence="4" id="KW-1185">Reference proteome</keyword>
<gene>
    <name evidence="3" type="ORF">DES36_12017</name>
</gene>
<dbReference type="PANTHER" id="PTHR30510:SF2">
    <property type="entry name" value="UPF0229 PROTEIN YEAH"/>
    <property type="match status" value="1"/>
</dbReference>
<organism evidence="3 4">
    <name type="scientific">Alkalibaculum bacchi</name>
    <dbReference type="NCBI Taxonomy" id="645887"/>
    <lineage>
        <taxon>Bacteria</taxon>
        <taxon>Bacillati</taxon>
        <taxon>Bacillota</taxon>
        <taxon>Clostridia</taxon>
        <taxon>Eubacteriales</taxon>
        <taxon>Eubacteriaceae</taxon>
        <taxon>Alkalibaculum</taxon>
    </lineage>
</organism>
<comment type="caution">
    <text evidence="3">The sequence shown here is derived from an EMBL/GenBank/DDBJ whole genome shotgun (WGS) entry which is preliminary data.</text>
</comment>
<accession>A0A366HYZ8</accession>
<protein>
    <recommendedName>
        <fullName evidence="1">UPF0229 protein DES36_12017</fullName>
    </recommendedName>
</protein>
<name>A0A366HYZ8_9FIRM</name>
<evidence type="ECO:0000313" key="3">
    <source>
        <dbReference type="EMBL" id="RBP59075.1"/>
    </source>
</evidence>
<dbReference type="EMBL" id="QNRX01000020">
    <property type="protein sequence ID" value="RBP59075.1"/>
    <property type="molecule type" value="Genomic_DNA"/>
</dbReference>
<evidence type="ECO:0000313" key="4">
    <source>
        <dbReference type="Proteomes" id="UP000253490"/>
    </source>
</evidence>
<dbReference type="InterPro" id="IPR014230">
    <property type="entry name" value="Spore_YhbH"/>
</dbReference>
<feature type="compositionally biased region" description="Basic and acidic residues" evidence="2">
    <location>
        <begin position="78"/>
        <end position="88"/>
    </location>
</feature>
<evidence type="ECO:0000256" key="2">
    <source>
        <dbReference type="SAM" id="MobiDB-lite"/>
    </source>
</evidence>
<feature type="region of interest" description="Disordered" evidence="2">
    <location>
        <begin position="71"/>
        <end position="107"/>
    </location>
</feature>
<proteinExistence type="inferred from homology"/>
<dbReference type="AlphaFoldDB" id="A0A366HYZ8"/>
<evidence type="ECO:0000256" key="1">
    <source>
        <dbReference type="HAMAP-Rule" id="MF_01232"/>
    </source>
</evidence>
<dbReference type="NCBIfam" id="TIGR02877">
    <property type="entry name" value="spore_yhbH"/>
    <property type="match status" value="1"/>
</dbReference>
<dbReference type="PANTHER" id="PTHR30510">
    <property type="entry name" value="UPF0229 PROTEIN YEAH"/>
    <property type="match status" value="1"/>
</dbReference>
<dbReference type="HAMAP" id="MF_01232">
    <property type="entry name" value="UPF0229"/>
    <property type="match status" value="1"/>
</dbReference>
<comment type="similarity">
    <text evidence="1">Belongs to the UPF0229 family.</text>
</comment>
<dbReference type="InterPro" id="IPR006698">
    <property type="entry name" value="UPF0229"/>
</dbReference>
<dbReference type="SUPFAM" id="SSF53300">
    <property type="entry name" value="vWA-like"/>
    <property type="match status" value="1"/>
</dbReference>
<dbReference type="RefSeq" id="WP_113921566.1">
    <property type="nucleotide sequence ID" value="NZ_QNRX01000020.1"/>
</dbReference>
<sequence>MAIFRDFKPFNTDRSAEDRRRHRHLVEDSIKKNLPDIIAEEGIIGGNGNKKFKVPIRGLKEYQFIYGKNSPSIASGDGTEKRGDKVGEDSSNQIEGKGNNGAGNSEGEDIYETELTIEEIVDYLFEDLDLPYLDKKRFSEVVTDHSRKKSGYQRKGIPPRLAKKRTVIQKLMRKQSMKRLLKEEGIEEDIGRFPFKEDDIRYHRIKETKRKESNAVIICIMDTSGSMDITRKYLARSFYFLLYQFVKMKYVNVEVVFISHSTVAKLVTEKEFFHKVESGGTYISSGYEMALHVIKEKYNPKRWNIYAFHASDGDNWSEDNEKAIETANELCHLCNMFGYIEIMPYFFNGTIQKLLLERVQHERFVTQSILRKEEVWQVFKNILKMDIKEG</sequence>
<dbReference type="Pfam" id="PF04285">
    <property type="entry name" value="DUF444"/>
    <property type="match status" value="2"/>
</dbReference>
<reference evidence="3 4" key="1">
    <citation type="submission" date="2018-06" db="EMBL/GenBank/DDBJ databases">
        <title>Genomic Encyclopedia of Type Strains, Phase IV (KMG-IV): sequencing the most valuable type-strain genomes for metagenomic binning, comparative biology and taxonomic classification.</title>
        <authorList>
            <person name="Goeker M."/>
        </authorList>
    </citation>
    <scope>NUCLEOTIDE SEQUENCE [LARGE SCALE GENOMIC DNA]</scope>
    <source>
        <strain evidence="3 4">DSM 22112</strain>
    </source>
</reference>